<evidence type="ECO:0000256" key="1">
    <source>
        <dbReference type="SAM" id="MobiDB-lite"/>
    </source>
</evidence>
<comment type="caution">
    <text evidence="3">The sequence shown here is derived from an EMBL/GenBank/DDBJ whole genome shotgun (WGS) entry which is preliminary data.</text>
</comment>
<dbReference type="EC" id="3.1.3.16" evidence="3"/>
<dbReference type="Proteomes" id="UP001224775">
    <property type="component" value="Unassembled WGS sequence"/>
</dbReference>
<name>A0AAD9D9V7_9STRA</name>
<feature type="compositionally biased region" description="Acidic residues" evidence="1">
    <location>
        <begin position="240"/>
        <end position="253"/>
    </location>
</feature>
<protein>
    <submittedName>
        <fullName evidence="3">Serine/threonine-protein phosphatase CPPED1</fullName>
        <ecNumber evidence="3">3.1.3.16</ecNumber>
    </submittedName>
</protein>
<organism evidence="3 4">
    <name type="scientific">Skeletonema marinoi</name>
    <dbReference type="NCBI Taxonomy" id="267567"/>
    <lineage>
        <taxon>Eukaryota</taxon>
        <taxon>Sar</taxon>
        <taxon>Stramenopiles</taxon>
        <taxon>Ochrophyta</taxon>
        <taxon>Bacillariophyta</taxon>
        <taxon>Coscinodiscophyceae</taxon>
        <taxon>Thalassiosirophycidae</taxon>
        <taxon>Thalassiosirales</taxon>
        <taxon>Skeletonemataceae</taxon>
        <taxon>Skeletonema</taxon>
        <taxon>Skeletonema marinoi-dohrnii complex</taxon>
    </lineage>
</organism>
<feature type="compositionally biased region" description="Acidic residues" evidence="1">
    <location>
        <begin position="125"/>
        <end position="144"/>
    </location>
</feature>
<dbReference type="EMBL" id="JATAAI010000022">
    <property type="protein sequence ID" value="KAK1738103.1"/>
    <property type="molecule type" value="Genomic_DNA"/>
</dbReference>
<accession>A0AAD9D9V7</accession>
<dbReference type="Gene3D" id="3.60.21.10">
    <property type="match status" value="1"/>
</dbReference>
<dbReference type="InterPro" id="IPR051918">
    <property type="entry name" value="STPP_CPPED1"/>
</dbReference>
<keyword evidence="3" id="KW-0378">Hydrolase</keyword>
<dbReference type="PANTHER" id="PTHR43143">
    <property type="entry name" value="METALLOPHOSPHOESTERASE, CALCINEURIN SUPERFAMILY"/>
    <property type="match status" value="1"/>
</dbReference>
<feature type="region of interest" description="Disordered" evidence="1">
    <location>
        <begin position="233"/>
        <end position="253"/>
    </location>
</feature>
<dbReference type="Pfam" id="PF00149">
    <property type="entry name" value="Metallophos"/>
    <property type="match status" value="1"/>
</dbReference>
<reference evidence="3" key="1">
    <citation type="submission" date="2023-06" db="EMBL/GenBank/DDBJ databases">
        <title>Survivors Of The Sea: Transcriptome response of Skeletonema marinoi to long-term dormancy.</title>
        <authorList>
            <person name="Pinder M.I.M."/>
            <person name="Kourtchenko O."/>
            <person name="Robertson E.K."/>
            <person name="Larsson T."/>
            <person name="Maumus F."/>
            <person name="Osuna-Cruz C.M."/>
            <person name="Vancaester E."/>
            <person name="Stenow R."/>
            <person name="Vandepoele K."/>
            <person name="Ploug H."/>
            <person name="Bruchert V."/>
            <person name="Godhe A."/>
            <person name="Topel M."/>
        </authorList>
    </citation>
    <scope>NUCLEOTIDE SEQUENCE</scope>
    <source>
        <strain evidence="3">R05AC</strain>
    </source>
</reference>
<dbReference type="AlphaFoldDB" id="A0AAD9D9V7"/>
<feature type="region of interest" description="Disordered" evidence="1">
    <location>
        <begin position="342"/>
        <end position="362"/>
    </location>
</feature>
<proteinExistence type="predicted"/>
<gene>
    <name evidence="3" type="ORF">QTG54_011397</name>
</gene>
<dbReference type="InterPro" id="IPR004843">
    <property type="entry name" value="Calcineurin-like_PHP"/>
</dbReference>
<feature type="domain" description="Calcineurin-like phosphoesterase" evidence="2">
    <location>
        <begin position="459"/>
        <end position="711"/>
    </location>
</feature>
<feature type="compositionally biased region" description="Acidic residues" evidence="1">
    <location>
        <begin position="346"/>
        <end position="362"/>
    </location>
</feature>
<sequence>MSHANTDISMSGSQRRFTTLETMSSSSTINNEASESAKRRWSTLGLSVRTSANFKASVIKAKLHEHCDIEYKPEECEITPNRLAWARKNMVVHRRTSCALAAEEKDNLVKEQQCIKSLLVTGEFEEESEYSESEEEDSSEESSEDGLGGIQESIEEEEEEEEEVETQQQQQQQQRFKAKKQGDTKLKSCQVKCKPPPQDTRRERSFSTKLSLRNIRAKLITLKLRSRHDMTNDGVLGVQAEEEDDDDDDDDDLSENVRQRSQILMDSSISSTLASSRRRVHNSILMNSSISSSQRVPSRQRTSIILPPTYRRCSRPSINYRGSLVDEEFVKYNMNMKKLQFADDMKEGEEEGEEKDEEDGEMDVEYVDYVRKPDLANIIEQYDAMANHPKYSLKQVIMSRRFFLYAHRFANAQFQRTLVFPSLPQPPELYRGFYDTKAMICGECTKVTEKQRTRPKGHRFIITADTQYGILMDGFAMNTPNWSQEIEISRKCVEQINAMEGEERPLFVCVCGDLVDTESSFSGAIASWKKVMKGWERNLVFAQQVNDFKRVWSGLHPDIALVCLCGNHDVGNRPTKASIEHWTSSFGDEYLSFWANGSFNLCLNNCLFSNPTGAPDLFDEQLRWMEEKLAYARESDATHIFVYGHFPWFLKHEEEADDEITSHSSAPSGWGPPGTKFEDGYFTIPYEYRKIAMAMFKKYDVTACFSGHFHQNVNAQSSWGMPMIVTGPLSMNLHSSIAHELSNGEVNGIGMRIVDVGEKGEFEHKWTLLDNEEEIFEMAIQRCERQLMSEGKIAEALIE</sequence>
<feature type="compositionally biased region" description="Acidic residues" evidence="1">
    <location>
        <begin position="153"/>
        <end position="165"/>
    </location>
</feature>
<evidence type="ECO:0000313" key="3">
    <source>
        <dbReference type="EMBL" id="KAK1738103.1"/>
    </source>
</evidence>
<dbReference type="InterPro" id="IPR029052">
    <property type="entry name" value="Metallo-depent_PP-like"/>
</dbReference>
<dbReference type="SUPFAM" id="SSF56300">
    <property type="entry name" value="Metallo-dependent phosphatases"/>
    <property type="match status" value="1"/>
</dbReference>
<keyword evidence="4" id="KW-1185">Reference proteome</keyword>
<feature type="region of interest" description="Disordered" evidence="1">
    <location>
        <begin position="125"/>
        <end position="207"/>
    </location>
</feature>
<evidence type="ECO:0000259" key="2">
    <source>
        <dbReference type="Pfam" id="PF00149"/>
    </source>
</evidence>
<evidence type="ECO:0000313" key="4">
    <source>
        <dbReference type="Proteomes" id="UP001224775"/>
    </source>
</evidence>
<dbReference type="PANTHER" id="PTHR43143:SF1">
    <property type="entry name" value="SERINE_THREONINE-PROTEIN PHOSPHATASE CPPED1"/>
    <property type="match status" value="1"/>
</dbReference>
<dbReference type="GO" id="GO:0004722">
    <property type="term" value="F:protein serine/threonine phosphatase activity"/>
    <property type="evidence" value="ECO:0007669"/>
    <property type="project" value="UniProtKB-EC"/>
</dbReference>